<gene>
    <name evidence="1" type="ORF">GJ744_009593</name>
</gene>
<dbReference type="Proteomes" id="UP000606974">
    <property type="component" value="Unassembled WGS sequence"/>
</dbReference>
<proteinExistence type="predicted"/>
<sequence length="199" mass="22923">MLVAGRHLPASTRILREDVIRRLHITWPLLGEAISFCSPKPPFEISDLVSKLAAAYPNTRHPREQILLQRLASGDGKAGKMEFLFDVSNHSPFVESQPSKRYGTMMQMLQYPFSVGSIHIPPVLLEDTTPHLMINLYRPEVLCRAWRTHRLSQHGCRTEIWAQKSARRRHWRTLSWARFPTGAVQRERRLRLGSVELGP</sequence>
<organism evidence="1 2">
    <name type="scientific">Endocarpon pusillum</name>
    <dbReference type="NCBI Taxonomy" id="364733"/>
    <lineage>
        <taxon>Eukaryota</taxon>
        <taxon>Fungi</taxon>
        <taxon>Dikarya</taxon>
        <taxon>Ascomycota</taxon>
        <taxon>Pezizomycotina</taxon>
        <taxon>Eurotiomycetes</taxon>
        <taxon>Chaetothyriomycetidae</taxon>
        <taxon>Verrucariales</taxon>
        <taxon>Verrucariaceae</taxon>
        <taxon>Endocarpon</taxon>
    </lineage>
</organism>
<accession>A0A8H7E3N0</accession>
<dbReference type="EMBL" id="JAACFV010000058">
    <property type="protein sequence ID" value="KAF7508152.1"/>
    <property type="molecule type" value="Genomic_DNA"/>
</dbReference>
<evidence type="ECO:0000313" key="2">
    <source>
        <dbReference type="Proteomes" id="UP000606974"/>
    </source>
</evidence>
<keyword evidence="2" id="KW-1185">Reference proteome</keyword>
<protein>
    <submittedName>
        <fullName evidence="1">Uncharacterized protein</fullName>
    </submittedName>
</protein>
<comment type="caution">
    <text evidence="1">The sequence shown here is derived from an EMBL/GenBank/DDBJ whole genome shotgun (WGS) entry which is preliminary data.</text>
</comment>
<dbReference type="OrthoDB" id="269227at2759"/>
<dbReference type="AlphaFoldDB" id="A0A8H7E3N0"/>
<name>A0A8H7E3N0_9EURO</name>
<reference evidence="1" key="1">
    <citation type="submission" date="2020-02" db="EMBL/GenBank/DDBJ databases">
        <authorList>
            <person name="Palmer J.M."/>
        </authorList>
    </citation>
    <scope>NUCLEOTIDE SEQUENCE</scope>
    <source>
        <strain evidence="1">EPUS1.4</strain>
        <tissue evidence="1">Thallus</tissue>
    </source>
</reference>
<evidence type="ECO:0000313" key="1">
    <source>
        <dbReference type="EMBL" id="KAF7508152.1"/>
    </source>
</evidence>